<dbReference type="Pfam" id="PF22688">
    <property type="entry name" value="Hda_lid"/>
    <property type="match status" value="1"/>
</dbReference>
<dbReference type="Gene3D" id="3.40.50.300">
    <property type="entry name" value="P-loop containing nucleotide triphosphate hydrolases"/>
    <property type="match status" value="1"/>
</dbReference>
<sequence length="248" mass="27122">MGRFRPSDARHAQQLLFPFRDASGSRFDNFIAEGNQVILESCRELAQGEASGLLVLHGPAGSGKSHLLRASCGARIESNGRAALWVASPHGTVTQPRALPVEREPAFDLLAVDGIEAIAGDPTREEECFRLVLSALQGRLRLLLAGRLAPQALAWVLPDLASRLKAAVLPPLKPLNDELRVRVIQARSEVRGMQLDDSAARWLLHHWPRDLESLLAVLDRLEEQPGAVGRRITLAFLKRALGHAHPTP</sequence>
<dbReference type="GO" id="GO:0006270">
    <property type="term" value="P:DNA replication initiation"/>
    <property type="evidence" value="ECO:0007669"/>
    <property type="project" value="TreeGrafter"/>
</dbReference>
<comment type="caution">
    <text evidence="2">The sequence shown here is derived from an EMBL/GenBank/DDBJ whole genome shotgun (WGS) entry which is preliminary data.</text>
</comment>
<dbReference type="InterPro" id="IPR027417">
    <property type="entry name" value="P-loop_NTPase"/>
</dbReference>
<evidence type="ECO:0000259" key="1">
    <source>
        <dbReference type="Pfam" id="PF22688"/>
    </source>
</evidence>
<name>T1C2A2_9ZZZZ</name>
<protein>
    <submittedName>
        <fullName evidence="2">DNA replication initiation factor</fullName>
    </submittedName>
</protein>
<evidence type="ECO:0000313" key="2">
    <source>
        <dbReference type="EMBL" id="EQD75018.1"/>
    </source>
</evidence>
<dbReference type="EMBL" id="AUZY01001388">
    <property type="protein sequence ID" value="EQD75018.1"/>
    <property type="molecule type" value="Genomic_DNA"/>
</dbReference>
<dbReference type="SUPFAM" id="SSF52540">
    <property type="entry name" value="P-loop containing nucleoside triphosphate hydrolases"/>
    <property type="match status" value="1"/>
</dbReference>
<reference evidence="2" key="2">
    <citation type="journal article" date="2014" name="ISME J.">
        <title>Microbial stratification in low pH oxic and suboxic macroscopic growths along an acid mine drainage.</title>
        <authorList>
            <person name="Mendez-Garcia C."/>
            <person name="Mesa V."/>
            <person name="Sprenger R.R."/>
            <person name="Richter M."/>
            <person name="Diez M.S."/>
            <person name="Solano J."/>
            <person name="Bargiela R."/>
            <person name="Golyshina O.V."/>
            <person name="Manteca A."/>
            <person name="Ramos J.L."/>
            <person name="Gallego J.R."/>
            <person name="Llorente I."/>
            <person name="Martins Dos Santos V.A."/>
            <person name="Jensen O.N."/>
            <person name="Pelaez A.I."/>
            <person name="Sanchez J."/>
            <person name="Ferrer M."/>
        </authorList>
    </citation>
    <scope>NUCLEOTIDE SEQUENCE</scope>
</reference>
<accession>T1C2A2</accession>
<dbReference type="AlphaFoldDB" id="T1C2A2"/>
<dbReference type="PANTHER" id="PTHR30050:SF5">
    <property type="entry name" value="DNAA REGULATORY INACTIVATOR HDA"/>
    <property type="match status" value="1"/>
</dbReference>
<proteinExistence type="predicted"/>
<gene>
    <name evidence="2" type="ORF">B1B_02343</name>
</gene>
<dbReference type="Gene3D" id="1.10.8.60">
    <property type="match status" value="1"/>
</dbReference>
<dbReference type="GO" id="GO:0032297">
    <property type="term" value="P:negative regulation of DNA-templated DNA replication initiation"/>
    <property type="evidence" value="ECO:0007669"/>
    <property type="project" value="TreeGrafter"/>
</dbReference>
<dbReference type="GO" id="GO:0003743">
    <property type="term" value="F:translation initiation factor activity"/>
    <property type="evidence" value="ECO:0007669"/>
    <property type="project" value="UniProtKB-KW"/>
</dbReference>
<reference evidence="2" key="1">
    <citation type="submission" date="2013-08" db="EMBL/GenBank/DDBJ databases">
        <authorList>
            <person name="Mendez C."/>
            <person name="Richter M."/>
            <person name="Ferrer M."/>
            <person name="Sanchez J."/>
        </authorList>
    </citation>
    <scope>NUCLEOTIDE SEQUENCE</scope>
</reference>
<keyword evidence="2" id="KW-0648">Protein biosynthesis</keyword>
<keyword evidence="2" id="KW-0396">Initiation factor</keyword>
<dbReference type="PANTHER" id="PTHR30050">
    <property type="entry name" value="CHROMOSOMAL REPLICATION INITIATOR PROTEIN DNAA"/>
    <property type="match status" value="1"/>
</dbReference>
<organism evidence="2">
    <name type="scientific">mine drainage metagenome</name>
    <dbReference type="NCBI Taxonomy" id="410659"/>
    <lineage>
        <taxon>unclassified sequences</taxon>
        <taxon>metagenomes</taxon>
        <taxon>ecological metagenomes</taxon>
    </lineage>
</organism>
<feature type="domain" description="Hda lid" evidence="1">
    <location>
        <begin position="177"/>
        <end position="241"/>
    </location>
</feature>
<dbReference type="InterPro" id="IPR055199">
    <property type="entry name" value="Hda_lid"/>
</dbReference>